<accession>A0A976R779</accession>
<feature type="compositionally biased region" description="Polar residues" evidence="1">
    <location>
        <begin position="121"/>
        <end position="132"/>
    </location>
</feature>
<reference evidence="2" key="1">
    <citation type="submission" date="2022-02" db="EMBL/GenBank/DDBJ databases">
        <title>Towards deciphering the DNA virus diversity associated with rodent species in the families Cricetidae and Heteromyidae.</title>
        <authorList>
            <person name="Lund M."/>
            <person name="Larsen B.B."/>
            <person name="Gryseels S."/>
            <person name="Kraberger S."/>
            <person name="Rowsey D.M."/>
            <person name="Steger L."/>
            <person name="Yule K.M."/>
            <person name="Upham N.S."/>
            <person name="Worobey M."/>
            <person name="Van Doorslaer K."/>
            <person name="Varsani A."/>
        </authorList>
    </citation>
    <scope>NUCLEOTIDE SEQUENCE</scope>
    <source>
        <strain evidence="2">NeonRodF8_66</strain>
    </source>
</reference>
<sequence length="140" mass="16013">MSRHKFSSIQNPVPHVGLDCLDMGVPYISDPSGYIPLIKQVHNLQDASALLEAQRRFEAFYDSDQYDPNVDSEDILLPAIRQTGFCQVDAQRYMDIMQAKFDLLRKHAEKNRHNQELLKINENNRLTNTSKPAATEGEQP</sequence>
<name>A0A976R779_9VIRU</name>
<evidence type="ECO:0000256" key="1">
    <source>
        <dbReference type="SAM" id="MobiDB-lite"/>
    </source>
</evidence>
<proteinExistence type="predicted"/>
<evidence type="ECO:0000313" key="2">
    <source>
        <dbReference type="EMBL" id="UPW41534.1"/>
    </source>
</evidence>
<organism evidence="2">
    <name type="scientific">Peromfec virus RodF8_66</name>
    <dbReference type="NCBI Taxonomy" id="2929388"/>
    <lineage>
        <taxon>Viruses</taxon>
        <taxon>Monodnaviria</taxon>
        <taxon>Sangervirae</taxon>
        <taxon>Phixviricota</taxon>
        <taxon>Malgrandaviricetes</taxon>
        <taxon>Petitvirales</taxon>
        <taxon>Microviridae</taxon>
    </lineage>
</organism>
<dbReference type="EMBL" id="OM869623">
    <property type="protein sequence ID" value="UPW41534.1"/>
    <property type="molecule type" value="Genomic_DNA"/>
</dbReference>
<feature type="region of interest" description="Disordered" evidence="1">
    <location>
        <begin position="115"/>
        <end position="140"/>
    </location>
</feature>
<protein>
    <submittedName>
        <fullName evidence="2">Uncharacterized protein</fullName>
    </submittedName>
</protein>